<dbReference type="GO" id="GO:0004571">
    <property type="term" value="F:mannosyl-oligosaccharide 1,2-alpha-mannosidase activity"/>
    <property type="evidence" value="ECO:0007669"/>
    <property type="project" value="InterPro"/>
</dbReference>
<protein>
    <submittedName>
        <fullName evidence="2">Uncharacterized protein</fullName>
    </submittedName>
</protein>
<dbReference type="InterPro" id="IPR012341">
    <property type="entry name" value="6hp_glycosidase-like_sf"/>
</dbReference>
<dbReference type="GO" id="GO:0016020">
    <property type="term" value="C:membrane"/>
    <property type="evidence" value="ECO:0007669"/>
    <property type="project" value="InterPro"/>
</dbReference>
<dbReference type="Proteomes" id="UP000313359">
    <property type="component" value="Unassembled WGS sequence"/>
</dbReference>
<dbReference type="AlphaFoldDB" id="A0A5C2SNF4"/>
<keyword evidence="3" id="KW-1185">Reference proteome</keyword>
<proteinExistence type="inferred from homology"/>
<gene>
    <name evidence="2" type="ORF">L227DRAFT_606861</name>
</gene>
<dbReference type="EMBL" id="ML122252">
    <property type="protein sequence ID" value="RPD65333.1"/>
    <property type="molecule type" value="Genomic_DNA"/>
</dbReference>
<dbReference type="InterPro" id="IPR036026">
    <property type="entry name" value="Seven-hairpin_glycosidases"/>
</dbReference>
<dbReference type="STRING" id="1328759.A0A5C2SNF4"/>
<dbReference type="OrthoDB" id="8118055at2759"/>
<dbReference type="GO" id="GO:0036503">
    <property type="term" value="P:ERAD pathway"/>
    <property type="evidence" value="ECO:0007669"/>
    <property type="project" value="UniProtKB-ARBA"/>
</dbReference>
<dbReference type="GO" id="GO:0005509">
    <property type="term" value="F:calcium ion binding"/>
    <property type="evidence" value="ECO:0007669"/>
    <property type="project" value="InterPro"/>
</dbReference>
<dbReference type="Gene3D" id="1.50.10.10">
    <property type="match status" value="1"/>
</dbReference>
<evidence type="ECO:0000313" key="2">
    <source>
        <dbReference type="EMBL" id="RPD65333.1"/>
    </source>
</evidence>
<dbReference type="SUPFAM" id="SSF48225">
    <property type="entry name" value="Seven-hairpin glycosidases"/>
    <property type="match status" value="1"/>
</dbReference>
<organism evidence="2 3">
    <name type="scientific">Lentinus tigrinus ALCF2SS1-6</name>
    <dbReference type="NCBI Taxonomy" id="1328759"/>
    <lineage>
        <taxon>Eukaryota</taxon>
        <taxon>Fungi</taxon>
        <taxon>Dikarya</taxon>
        <taxon>Basidiomycota</taxon>
        <taxon>Agaricomycotina</taxon>
        <taxon>Agaricomycetes</taxon>
        <taxon>Polyporales</taxon>
        <taxon>Polyporaceae</taxon>
        <taxon>Lentinus</taxon>
    </lineage>
</organism>
<comment type="similarity">
    <text evidence="1">Belongs to the glycosyl hydrolase 47 family.</text>
</comment>
<dbReference type="GO" id="GO:0005975">
    <property type="term" value="P:carbohydrate metabolic process"/>
    <property type="evidence" value="ECO:0007669"/>
    <property type="project" value="InterPro"/>
</dbReference>
<reference evidence="2" key="1">
    <citation type="journal article" date="2018" name="Genome Biol. Evol.">
        <title>Genomics and development of Lentinus tigrinus, a white-rot wood-decaying mushroom with dimorphic fruiting bodies.</title>
        <authorList>
            <person name="Wu B."/>
            <person name="Xu Z."/>
            <person name="Knudson A."/>
            <person name="Carlson A."/>
            <person name="Chen N."/>
            <person name="Kovaka S."/>
            <person name="LaButti K."/>
            <person name="Lipzen A."/>
            <person name="Pennachio C."/>
            <person name="Riley R."/>
            <person name="Schakwitz W."/>
            <person name="Umezawa K."/>
            <person name="Ohm R.A."/>
            <person name="Grigoriev I.V."/>
            <person name="Nagy L.G."/>
            <person name="Gibbons J."/>
            <person name="Hibbett D."/>
        </authorList>
    </citation>
    <scope>NUCLEOTIDE SEQUENCE [LARGE SCALE GENOMIC DNA]</scope>
    <source>
        <strain evidence="2">ALCF2SS1-6</strain>
    </source>
</reference>
<name>A0A5C2SNF4_9APHY</name>
<sequence>MASYYQSMLPYVQSSARPSALSSLFLLERPSAAMAASNHSFVGINNFNGWNVTMYDSLDTMLLVDLHEEFSAALPIISKEDFRKITMFDASASLWFYCRQTNHCQAGTVSAVKPTTEKSFDP</sequence>
<evidence type="ECO:0000313" key="3">
    <source>
        <dbReference type="Proteomes" id="UP000313359"/>
    </source>
</evidence>
<evidence type="ECO:0000256" key="1">
    <source>
        <dbReference type="ARBA" id="ARBA00007658"/>
    </source>
</evidence>
<accession>A0A5C2SNF4</accession>
<dbReference type="InterPro" id="IPR001382">
    <property type="entry name" value="Glyco_hydro_47"/>
</dbReference>
<dbReference type="Pfam" id="PF01532">
    <property type="entry name" value="Glyco_hydro_47"/>
    <property type="match status" value="1"/>
</dbReference>